<dbReference type="PANTHER" id="PTHR34448:SF1">
    <property type="entry name" value="BLL6088 PROTEIN"/>
    <property type="match status" value="1"/>
</dbReference>
<dbReference type="Pfam" id="PF26233">
    <property type="entry name" value="NicX"/>
    <property type="match status" value="1"/>
</dbReference>
<dbReference type="SUPFAM" id="SSF144052">
    <property type="entry name" value="Thermophilic metalloprotease-like"/>
    <property type="match status" value="1"/>
</dbReference>
<keyword evidence="3" id="KW-1185">Reference proteome</keyword>
<dbReference type="PANTHER" id="PTHR34448">
    <property type="entry name" value="AMINOPEPTIDASE"/>
    <property type="match status" value="1"/>
</dbReference>
<comment type="caution">
    <text evidence="2">The sequence shown here is derived from an EMBL/GenBank/DDBJ whole genome shotgun (WGS) entry which is preliminary data.</text>
</comment>
<dbReference type="InterPro" id="IPR052170">
    <property type="entry name" value="M29_Exopeptidase"/>
</dbReference>
<keyword evidence="1" id="KW-0479">Metal-binding</keyword>
<protein>
    <submittedName>
        <fullName evidence="2">Peptidase</fullName>
    </submittedName>
</protein>
<dbReference type="InterPro" id="IPR058739">
    <property type="entry name" value="NicX"/>
</dbReference>
<evidence type="ECO:0000313" key="2">
    <source>
        <dbReference type="EMBL" id="MBY0758158.1"/>
    </source>
</evidence>
<dbReference type="Proteomes" id="UP000779049">
    <property type="component" value="Unassembled WGS sequence"/>
</dbReference>
<gene>
    <name evidence="2" type="ORF">FLB61_03425</name>
</gene>
<sequence>MAQKMGRGAKIIIREWVRIKPWDRLLIVTSKEHLNEARELRKQAFGHAYSVNTLIVENKGRHVGVFFDENEDIFDPYTAIIAATEYSLVTTKAAKKAIQKKKKFLSLPLSTNDGRSMLEYDFLMMDTKKSRLMAKVIMKYLKNSSKIRVTTAAGTDLQMEKRGRKPGFFNGVLKDGKGYSSASIEVYVPIEETKTEGIMVLDGSLGYIGRAKEPTRIEFRKGRIVEIENTPTGIRLKEYMEGYRDSRIYIGGELGIGLNSYSKCLGNCYIEDESAYGTFHIGVGRNIALGGVQNAKGHFDLVCMDPDIYTDNRMIMQEGKIILPEPNVY</sequence>
<evidence type="ECO:0000256" key="1">
    <source>
        <dbReference type="ARBA" id="ARBA00022723"/>
    </source>
</evidence>
<name>A0ABS7L542_9FIRM</name>
<proteinExistence type="predicted"/>
<accession>A0ABS7L542</accession>
<dbReference type="EMBL" id="VIRV01000002">
    <property type="protein sequence ID" value="MBY0758158.1"/>
    <property type="molecule type" value="Genomic_DNA"/>
</dbReference>
<organism evidence="2 3">
    <name type="scientific">Sellimonas caecigallum</name>
    <dbReference type="NCBI Taxonomy" id="2592333"/>
    <lineage>
        <taxon>Bacteria</taxon>
        <taxon>Bacillati</taxon>
        <taxon>Bacillota</taxon>
        <taxon>Clostridia</taxon>
        <taxon>Lachnospirales</taxon>
        <taxon>Lachnospiraceae</taxon>
        <taxon>Sellimonas</taxon>
    </lineage>
</organism>
<dbReference type="RefSeq" id="WP_087202972.1">
    <property type="nucleotide sequence ID" value="NZ_CP173660.1"/>
</dbReference>
<evidence type="ECO:0000313" key="3">
    <source>
        <dbReference type="Proteomes" id="UP000779049"/>
    </source>
</evidence>
<reference evidence="2 3" key="1">
    <citation type="journal article" date="2020" name="New Microbes New Infect">
        <title>Sellimonas caecigallum sp. nov., description and genome sequence of a new member of the Sellimonas genus isolated from the cecum of feral chicken.</title>
        <authorList>
            <person name="Wongkuna S."/>
            <person name="Ghimire S."/>
            <person name="Antony L."/>
            <person name="Chankhamhaengdecha S."/>
            <person name="Janvilisri T."/>
            <person name="Scaria J."/>
        </authorList>
    </citation>
    <scope>NUCLEOTIDE SEQUENCE [LARGE SCALE GENOMIC DNA]</scope>
    <source>
        <strain evidence="2 3">SW451</strain>
    </source>
</reference>